<sequence length="239" mass="26916">MFYKALMLLALGSLSAHGASVCPATAPAGAWGLEYQVSASQSGAEPRQVQLLRRGAQTALYSPEHQMAEWWHFEDPKRPGFSRVFDQQQRRIDYYMGDLRALGVQAQQEEVESFAARHLLGQLTKQGSSPCEHAERYQGEINGVSYDLLWSPVLAAPLAIVTRKGEVERRWQADKLLGKDAVNARFATWQRYRETDFADIGDMENDPFLAKMINQGFIEHREHAVYNDQGQPLATGHSH</sequence>
<reference evidence="2 3" key="1">
    <citation type="submission" date="2018-11" db="EMBL/GenBank/DDBJ databases">
        <title>Genomic Encyclopedia of Type Strains, Phase IV (KMG-IV): sequencing the most valuable type-strain genomes for metagenomic binning, comparative biology and taxonomic classification.</title>
        <authorList>
            <person name="Goeker M."/>
        </authorList>
    </citation>
    <scope>NUCLEOTIDE SEQUENCE [LARGE SCALE GENOMIC DNA]</scope>
    <source>
        <strain evidence="2 3">DSM 21945</strain>
    </source>
</reference>
<evidence type="ECO:0000313" key="3">
    <source>
        <dbReference type="Proteomes" id="UP000268033"/>
    </source>
</evidence>
<evidence type="ECO:0000313" key="2">
    <source>
        <dbReference type="EMBL" id="ROQ18933.1"/>
    </source>
</evidence>
<comment type="caution">
    <text evidence="2">The sequence shown here is derived from an EMBL/GenBank/DDBJ whole genome shotgun (WGS) entry which is preliminary data.</text>
</comment>
<dbReference type="EMBL" id="RJUL01000013">
    <property type="protein sequence ID" value="ROQ18933.1"/>
    <property type="molecule type" value="Genomic_DNA"/>
</dbReference>
<dbReference type="AlphaFoldDB" id="A0A3N1NS22"/>
<dbReference type="Proteomes" id="UP000268033">
    <property type="component" value="Unassembled WGS sequence"/>
</dbReference>
<protein>
    <submittedName>
        <fullName evidence="2">Uncharacterized protein</fullName>
    </submittedName>
</protein>
<keyword evidence="3" id="KW-1185">Reference proteome</keyword>
<evidence type="ECO:0000256" key="1">
    <source>
        <dbReference type="SAM" id="SignalP"/>
    </source>
</evidence>
<dbReference type="RefSeq" id="WP_123422657.1">
    <property type="nucleotide sequence ID" value="NZ_RJUL01000013.1"/>
</dbReference>
<gene>
    <name evidence="2" type="ORF">EDC28_11349</name>
</gene>
<accession>A0A3N1NS22</accession>
<name>A0A3N1NS22_9GAMM</name>
<proteinExistence type="predicted"/>
<organism evidence="2 3">
    <name type="scientific">Gallaecimonas pentaromativorans</name>
    <dbReference type="NCBI Taxonomy" id="584787"/>
    <lineage>
        <taxon>Bacteria</taxon>
        <taxon>Pseudomonadati</taxon>
        <taxon>Pseudomonadota</taxon>
        <taxon>Gammaproteobacteria</taxon>
        <taxon>Enterobacterales</taxon>
        <taxon>Gallaecimonadaceae</taxon>
        <taxon>Gallaecimonas</taxon>
    </lineage>
</organism>
<dbReference type="STRING" id="584787.GCA_001247655_03306"/>
<feature type="signal peptide" evidence="1">
    <location>
        <begin position="1"/>
        <end position="18"/>
    </location>
</feature>
<keyword evidence="1" id="KW-0732">Signal</keyword>
<feature type="chain" id="PRO_5017944439" evidence="1">
    <location>
        <begin position="19"/>
        <end position="239"/>
    </location>
</feature>